<comment type="similarity">
    <text evidence="1">Belongs to the UDP-N-acetylglucosamine 2-epimerase family.</text>
</comment>
<organism evidence="3 4">
    <name type="scientific">Anaerovibrio lipolyticus</name>
    <dbReference type="NCBI Taxonomy" id="82374"/>
    <lineage>
        <taxon>Bacteria</taxon>
        <taxon>Bacillati</taxon>
        <taxon>Bacillota</taxon>
        <taxon>Negativicutes</taxon>
        <taxon>Selenomonadales</taxon>
        <taxon>Selenomonadaceae</taxon>
        <taxon>Anaerovibrio</taxon>
    </lineage>
</organism>
<proteinExistence type="inferred from homology"/>
<sequence length="369" mass="41436">MKILTIVGARPQFVKAAMVSDAIAKWNKDNIGAEVEEIMVHTGQHYDDNMSGVFFRQLGIPAPKYNLGVSGGSQIDNLSRMMTGVESTIMDEQPDVVLIYGDTNSSLAGALTAAKLGFKVIHVEAGDRADNKNNPEEMNRIMIDHISNLLLCTTETARRNLAGEGITDNVFVVGNLMGEAFFRYASKPWKDRILLSLEQGNIEVPEKYYYMTCHRQENTRNDNALKAMMMAMESLEYPTVFPVHPRNKDRVLRLINEFSFQNIWAVEPVGYFESIHLIKGAKQVVTDSGGVLTETFFAGVPYVYVMDMPKIPKRTPFDVSRLAKPLKEDILAKLNQPFDASVGPAICERNIGTGRRILEKIEEWYLLFS</sequence>
<evidence type="ECO:0000313" key="4">
    <source>
        <dbReference type="Proteomes" id="UP000030993"/>
    </source>
</evidence>
<dbReference type="PANTHER" id="PTHR43174">
    <property type="entry name" value="UDP-N-ACETYLGLUCOSAMINE 2-EPIMERASE"/>
    <property type="match status" value="1"/>
</dbReference>
<keyword evidence="1" id="KW-0413">Isomerase</keyword>
<comment type="caution">
    <text evidence="3">The sequence shown here is derived from an EMBL/GenBank/DDBJ whole genome shotgun (WGS) entry which is preliminary data.</text>
</comment>
<dbReference type="STRING" id="82374.NZ47_10615"/>
<feature type="domain" description="UDP-N-acetylglucosamine 2-epimerase" evidence="2">
    <location>
        <begin position="34"/>
        <end position="338"/>
    </location>
</feature>
<gene>
    <name evidence="3" type="ORF">NZ47_10615</name>
</gene>
<evidence type="ECO:0000256" key="1">
    <source>
        <dbReference type="RuleBase" id="RU003513"/>
    </source>
</evidence>
<keyword evidence="4" id="KW-1185">Reference proteome</keyword>
<protein>
    <recommendedName>
        <fullName evidence="2">UDP-N-acetylglucosamine 2-epimerase domain-containing protein</fullName>
    </recommendedName>
</protein>
<dbReference type="SUPFAM" id="SSF53756">
    <property type="entry name" value="UDP-Glycosyltransferase/glycogen phosphorylase"/>
    <property type="match status" value="1"/>
</dbReference>
<dbReference type="Gene3D" id="3.40.50.2000">
    <property type="entry name" value="Glycogen Phosphorylase B"/>
    <property type="match status" value="2"/>
</dbReference>
<dbReference type="GO" id="GO:0016853">
    <property type="term" value="F:isomerase activity"/>
    <property type="evidence" value="ECO:0007669"/>
    <property type="project" value="UniProtKB-KW"/>
</dbReference>
<dbReference type="CDD" id="cd03786">
    <property type="entry name" value="GTB_UDP-GlcNAc_2-Epimerase"/>
    <property type="match status" value="1"/>
</dbReference>
<dbReference type="AlphaFoldDB" id="A0A0B2JUQ5"/>
<name>A0A0B2JUQ5_9FIRM</name>
<dbReference type="Proteomes" id="UP000030993">
    <property type="component" value="Unassembled WGS sequence"/>
</dbReference>
<dbReference type="InterPro" id="IPR003331">
    <property type="entry name" value="UDP_GlcNAc_Epimerase_2_dom"/>
</dbReference>
<accession>A0A0B2JUQ5</accession>
<dbReference type="Pfam" id="PF02350">
    <property type="entry name" value="Epimerase_2"/>
    <property type="match status" value="1"/>
</dbReference>
<dbReference type="RefSeq" id="WP_039210398.1">
    <property type="nucleotide sequence ID" value="NZ_JSCE01000199.1"/>
</dbReference>
<dbReference type="InterPro" id="IPR029767">
    <property type="entry name" value="WecB-like"/>
</dbReference>
<evidence type="ECO:0000313" key="3">
    <source>
        <dbReference type="EMBL" id="KHM51404.1"/>
    </source>
</evidence>
<dbReference type="PANTHER" id="PTHR43174:SF1">
    <property type="entry name" value="UDP-N-ACETYLGLUCOSAMINE 2-EPIMERASE"/>
    <property type="match status" value="1"/>
</dbReference>
<reference evidence="3 4" key="1">
    <citation type="journal article" date="2013" name="PLoS ONE">
        <title>Identification and characterization of three novel lipases belonging to families II and V from Anaerovibrio lipolyticus 5ST.</title>
        <authorList>
            <person name="Prive F."/>
            <person name="Kaderbhai N.N."/>
            <person name="Girdwood S."/>
            <person name="Worgan H.J."/>
            <person name="Pinloche E."/>
            <person name="Scollan N.D."/>
            <person name="Huws S.A."/>
            <person name="Newbold C.J."/>
        </authorList>
    </citation>
    <scope>NUCLEOTIDE SEQUENCE [LARGE SCALE GENOMIC DNA]</scope>
    <source>
        <strain evidence="3 4">5S</strain>
    </source>
</reference>
<evidence type="ECO:0000259" key="2">
    <source>
        <dbReference type="Pfam" id="PF02350"/>
    </source>
</evidence>
<dbReference type="EMBL" id="JSCE01000199">
    <property type="protein sequence ID" value="KHM51404.1"/>
    <property type="molecule type" value="Genomic_DNA"/>
</dbReference>